<evidence type="ECO:0000313" key="4">
    <source>
        <dbReference type="Proteomes" id="UP001501074"/>
    </source>
</evidence>
<dbReference type="RefSeq" id="WP_269327571.1">
    <property type="nucleotide sequence ID" value="NZ_BAAAZO010000014.1"/>
</dbReference>
<feature type="domain" description="DUF397" evidence="2">
    <location>
        <begin position="7"/>
        <end position="56"/>
    </location>
</feature>
<proteinExistence type="predicted"/>
<evidence type="ECO:0000259" key="2">
    <source>
        <dbReference type="Pfam" id="PF04149"/>
    </source>
</evidence>
<comment type="caution">
    <text evidence="3">The sequence shown here is derived from an EMBL/GenBank/DDBJ whole genome shotgun (WGS) entry which is preliminary data.</text>
</comment>
<feature type="region of interest" description="Disordered" evidence="1">
    <location>
        <begin position="1"/>
        <end position="39"/>
    </location>
</feature>
<organism evidence="3 4">
    <name type="scientific">Kineosporia mesophila</name>
    <dbReference type="NCBI Taxonomy" id="566012"/>
    <lineage>
        <taxon>Bacteria</taxon>
        <taxon>Bacillati</taxon>
        <taxon>Actinomycetota</taxon>
        <taxon>Actinomycetes</taxon>
        <taxon>Kineosporiales</taxon>
        <taxon>Kineosporiaceae</taxon>
        <taxon>Kineosporia</taxon>
    </lineage>
</organism>
<sequence>MTTESPWIKASASGTENCVQMRRHRGAPEVRDSKNPDNDVLKLSVNATTAWLDGARRGEFDHLAGHP</sequence>
<accession>A0ABP7ATB5</accession>
<keyword evidence="4" id="KW-1185">Reference proteome</keyword>
<evidence type="ECO:0000313" key="3">
    <source>
        <dbReference type="EMBL" id="GAA3640160.1"/>
    </source>
</evidence>
<gene>
    <name evidence="3" type="ORF">GCM10022223_69200</name>
</gene>
<dbReference type="Pfam" id="PF04149">
    <property type="entry name" value="DUF397"/>
    <property type="match status" value="1"/>
</dbReference>
<feature type="compositionally biased region" description="Basic and acidic residues" evidence="1">
    <location>
        <begin position="26"/>
        <end position="39"/>
    </location>
</feature>
<reference evidence="4" key="1">
    <citation type="journal article" date="2019" name="Int. J. Syst. Evol. Microbiol.">
        <title>The Global Catalogue of Microorganisms (GCM) 10K type strain sequencing project: providing services to taxonomists for standard genome sequencing and annotation.</title>
        <authorList>
            <consortium name="The Broad Institute Genomics Platform"/>
            <consortium name="The Broad Institute Genome Sequencing Center for Infectious Disease"/>
            <person name="Wu L."/>
            <person name="Ma J."/>
        </authorList>
    </citation>
    <scope>NUCLEOTIDE SEQUENCE [LARGE SCALE GENOMIC DNA]</scope>
    <source>
        <strain evidence="4">JCM 16902</strain>
    </source>
</reference>
<dbReference type="EMBL" id="BAAAZO010000014">
    <property type="protein sequence ID" value="GAA3640160.1"/>
    <property type="molecule type" value="Genomic_DNA"/>
</dbReference>
<dbReference type="Proteomes" id="UP001501074">
    <property type="component" value="Unassembled WGS sequence"/>
</dbReference>
<dbReference type="InterPro" id="IPR007278">
    <property type="entry name" value="DUF397"/>
</dbReference>
<name>A0ABP7ATB5_9ACTN</name>
<protein>
    <recommendedName>
        <fullName evidence="2">DUF397 domain-containing protein</fullName>
    </recommendedName>
</protein>
<evidence type="ECO:0000256" key="1">
    <source>
        <dbReference type="SAM" id="MobiDB-lite"/>
    </source>
</evidence>